<gene>
    <name evidence="2" type="primary">phaP</name>
    <name evidence="2" type="ORF">LJ656_07405</name>
</gene>
<evidence type="ECO:0000259" key="1">
    <source>
        <dbReference type="Pfam" id="PF09361"/>
    </source>
</evidence>
<feature type="domain" description="Phasin" evidence="1">
    <location>
        <begin position="8"/>
        <end position="105"/>
    </location>
</feature>
<evidence type="ECO:0000313" key="2">
    <source>
        <dbReference type="EMBL" id="MCC8392412.1"/>
    </source>
</evidence>
<accession>A0ABS8JRF8</accession>
<sequence>MISTTPQHLAAAQKAGVDTTFEILNKTAGALEKLIALNLQTANAALADQQQRAHDALAANAPQTIFAQQAGRSQPMLEKTQSYWREVHEIAAGTRADFLALAQARLSAYRSDAQRYFDNLAKQAPACSETAVAGWKAFIGALGDTTERASAAYDTVTKAVTQAQETAADDLAASAASAVKRTRQLAAPADTAGK</sequence>
<comment type="caution">
    <text evidence="2">The sequence shown here is derived from an EMBL/GenBank/DDBJ whole genome shotgun (WGS) entry which is preliminary data.</text>
</comment>
<dbReference type="InterPro" id="IPR010127">
    <property type="entry name" value="Phasin_subfam-1"/>
</dbReference>
<dbReference type="RefSeq" id="WP_230508619.1">
    <property type="nucleotide sequence ID" value="NZ_JAJITD010000003.1"/>
</dbReference>
<evidence type="ECO:0000313" key="3">
    <source>
        <dbReference type="Proteomes" id="UP001431019"/>
    </source>
</evidence>
<dbReference type="Proteomes" id="UP001431019">
    <property type="component" value="Unassembled WGS sequence"/>
</dbReference>
<proteinExistence type="predicted"/>
<name>A0ABS8JRF8_9BURK</name>
<keyword evidence="3" id="KW-1185">Reference proteome</keyword>
<dbReference type="EMBL" id="JAJITD010000003">
    <property type="protein sequence ID" value="MCC8392412.1"/>
    <property type="molecule type" value="Genomic_DNA"/>
</dbReference>
<dbReference type="InterPro" id="IPR018968">
    <property type="entry name" value="Phasin"/>
</dbReference>
<protein>
    <submittedName>
        <fullName evidence="2">TIGR01841 family phasin</fullName>
    </submittedName>
</protein>
<dbReference type="NCBIfam" id="TIGR01841">
    <property type="entry name" value="phasin"/>
    <property type="match status" value="1"/>
</dbReference>
<dbReference type="Pfam" id="PF09361">
    <property type="entry name" value="Phasin_2"/>
    <property type="match status" value="1"/>
</dbReference>
<organism evidence="2 3">
    <name type="scientific">Paraburkholderia sejongensis</name>
    <dbReference type="NCBI Taxonomy" id="2886946"/>
    <lineage>
        <taxon>Bacteria</taxon>
        <taxon>Pseudomonadati</taxon>
        <taxon>Pseudomonadota</taxon>
        <taxon>Betaproteobacteria</taxon>
        <taxon>Burkholderiales</taxon>
        <taxon>Burkholderiaceae</taxon>
        <taxon>Paraburkholderia</taxon>
    </lineage>
</organism>
<reference evidence="2 3" key="1">
    <citation type="submission" date="2021-11" db="EMBL/GenBank/DDBJ databases">
        <authorList>
            <person name="Oh E.-T."/>
            <person name="Kim S.-B."/>
        </authorList>
    </citation>
    <scope>NUCLEOTIDE SEQUENCE [LARGE SCALE GENOMIC DNA]</scope>
    <source>
        <strain evidence="2 3">MMS20-SJTR3</strain>
    </source>
</reference>